<keyword evidence="3" id="KW-0637">Prenyltransferase</keyword>
<name>A0A454TM34_9RALS</name>
<organism evidence="11 12">
    <name type="scientific">Ralstonia pseudosolanacearum</name>
    <dbReference type="NCBI Taxonomy" id="1310165"/>
    <lineage>
        <taxon>Bacteria</taxon>
        <taxon>Pseudomonadati</taxon>
        <taxon>Pseudomonadota</taxon>
        <taxon>Betaproteobacteria</taxon>
        <taxon>Burkholderiales</taxon>
        <taxon>Burkholderiaceae</taxon>
        <taxon>Ralstonia</taxon>
        <taxon>Ralstonia solanacearum species complex</taxon>
    </lineage>
</organism>
<dbReference type="InterPro" id="IPR008930">
    <property type="entry name" value="Terpenoid_cyclase/PrenylTrfase"/>
</dbReference>
<accession>A0A454TM34</accession>
<evidence type="ECO:0000256" key="1">
    <source>
        <dbReference type="ARBA" id="ARBA00001947"/>
    </source>
</evidence>
<keyword evidence="6" id="KW-0677">Repeat</keyword>
<reference evidence="11 12" key="1">
    <citation type="submission" date="2018-10" db="EMBL/GenBank/DDBJ databases">
        <title>Draft Genome Sequence of Ralstonia pseudosolanacearum (R. solanacearum phylotype I) Strain Tg03 Isolated from Luffa cylindrica in China.</title>
        <authorList>
            <person name="Yuan G.-Q."/>
            <person name="Li Q.-Q."/>
            <person name="Zhang Y.-W."/>
        </authorList>
    </citation>
    <scope>NUCLEOTIDE SEQUENCE [LARGE SCALE GENOMIC DNA]</scope>
    <source>
        <strain evidence="11 12">Tg03</strain>
    </source>
</reference>
<keyword evidence="5" id="KW-0479">Metal-binding</keyword>
<sequence length="289" mass="31512">MTGRREGAFNMSVHDRRLEVYMACTRAAEYVLARQCPDGGFCFYRTQDLNEPNLADTYHALSVLRLLGREVPRCEQVLSFSSGFPGRSQPDDLYHLTGIALLTQAEAPVLSAYREPSMALSLAPPPHRQSTEVSAWLTRARTVVLLKRRLGVLAHSQGLCPIIVSLMHDGGFGPGPNLLDTLSAIEILAAHDVPLAMPGLARFIDELQHPSCTFTMTRTSRMERLELAAAGVACCRVLKTPVRYATEALRFILACQTQHGGFAAAPDALPDIVLTHQAVATLLALNALP</sequence>
<feature type="domain" description="Prenyltransferase alpha-alpha toroid" evidence="10">
    <location>
        <begin position="162"/>
        <end position="286"/>
    </location>
</feature>
<evidence type="ECO:0000256" key="9">
    <source>
        <dbReference type="ARBA" id="ARBA00032766"/>
    </source>
</evidence>
<evidence type="ECO:0000256" key="4">
    <source>
        <dbReference type="ARBA" id="ARBA00022679"/>
    </source>
</evidence>
<comment type="similarity">
    <text evidence="2">Belongs to the protein prenyltransferase subunit beta family.</text>
</comment>
<gene>
    <name evidence="11" type="ORF">EGA29_19120</name>
</gene>
<dbReference type="GO" id="GO:0008318">
    <property type="term" value="F:protein prenyltransferase activity"/>
    <property type="evidence" value="ECO:0007669"/>
    <property type="project" value="InterPro"/>
</dbReference>
<comment type="caution">
    <text evidence="11">The sequence shown here is derived from an EMBL/GenBank/DDBJ whole genome shotgun (WGS) entry which is preliminary data.</text>
</comment>
<comment type="cofactor">
    <cofactor evidence="1">
        <name>Zn(2+)</name>
        <dbReference type="ChEBI" id="CHEBI:29105"/>
    </cofactor>
</comment>
<dbReference type="Gene3D" id="1.50.10.20">
    <property type="match status" value="2"/>
</dbReference>
<evidence type="ECO:0000256" key="8">
    <source>
        <dbReference type="ARBA" id="ARBA00030816"/>
    </source>
</evidence>
<dbReference type="AlphaFoldDB" id="A0A454TM34"/>
<dbReference type="Pfam" id="PF00432">
    <property type="entry name" value="Prenyltrans"/>
    <property type="match status" value="2"/>
</dbReference>
<evidence type="ECO:0000256" key="7">
    <source>
        <dbReference type="ARBA" id="ARBA00022833"/>
    </source>
</evidence>
<dbReference type="PANTHER" id="PTHR11774">
    <property type="entry name" value="GERANYLGERANYL TRANSFERASE TYPE BETA SUBUNIT"/>
    <property type="match status" value="1"/>
</dbReference>
<dbReference type="SUPFAM" id="SSF48239">
    <property type="entry name" value="Terpenoid cyclases/Protein prenyltransferases"/>
    <property type="match status" value="1"/>
</dbReference>
<dbReference type="PANTHER" id="PTHR11774:SF11">
    <property type="entry name" value="GERANYLGERANYL TRANSFERASE TYPE-2 SUBUNIT BETA"/>
    <property type="match status" value="1"/>
</dbReference>
<evidence type="ECO:0000256" key="2">
    <source>
        <dbReference type="ARBA" id="ARBA00010497"/>
    </source>
</evidence>
<evidence type="ECO:0000313" key="12">
    <source>
        <dbReference type="Proteomes" id="UP000271222"/>
    </source>
</evidence>
<keyword evidence="7" id="KW-0862">Zinc</keyword>
<proteinExistence type="inferred from homology"/>
<feature type="domain" description="Prenyltransferase alpha-alpha toroid" evidence="10">
    <location>
        <begin position="26"/>
        <end position="74"/>
    </location>
</feature>
<dbReference type="InterPro" id="IPR045089">
    <property type="entry name" value="PGGT1B-like"/>
</dbReference>
<dbReference type="EMBL" id="RJTL01000035">
    <property type="protein sequence ID" value="RNM03203.1"/>
    <property type="molecule type" value="Genomic_DNA"/>
</dbReference>
<protein>
    <recommendedName>
        <fullName evidence="8">Geranylgeranyl transferase type II subunit beta</fullName>
    </recommendedName>
    <alternativeName>
        <fullName evidence="9">Type II protein geranyl-geranyltransferase subunit beta</fullName>
    </alternativeName>
</protein>
<dbReference type="InterPro" id="IPR001330">
    <property type="entry name" value="Prenyltrans"/>
</dbReference>
<evidence type="ECO:0000259" key="10">
    <source>
        <dbReference type="Pfam" id="PF00432"/>
    </source>
</evidence>
<keyword evidence="4" id="KW-0808">Transferase</keyword>
<dbReference type="GO" id="GO:0046872">
    <property type="term" value="F:metal ion binding"/>
    <property type="evidence" value="ECO:0007669"/>
    <property type="project" value="UniProtKB-KW"/>
</dbReference>
<evidence type="ECO:0000256" key="5">
    <source>
        <dbReference type="ARBA" id="ARBA00022723"/>
    </source>
</evidence>
<evidence type="ECO:0000256" key="6">
    <source>
        <dbReference type="ARBA" id="ARBA00022737"/>
    </source>
</evidence>
<dbReference type="Proteomes" id="UP000271222">
    <property type="component" value="Unassembled WGS sequence"/>
</dbReference>
<evidence type="ECO:0000256" key="3">
    <source>
        <dbReference type="ARBA" id="ARBA00022602"/>
    </source>
</evidence>
<evidence type="ECO:0000313" key="11">
    <source>
        <dbReference type="EMBL" id="RNM03203.1"/>
    </source>
</evidence>